<dbReference type="Proteomes" id="UP001148838">
    <property type="component" value="Unassembled WGS sequence"/>
</dbReference>
<organism evidence="1 2">
    <name type="scientific">Periplaneta americana</name>
    <name type="common">American cockroach</name>
    <name type="synonym">Blatta americana</name>
    <dbReference type="NCBI Taxonomy" id="6978"/>
    <lineage>
        <taxon>Eukaryota</taxon>
        <taxon>Metazoa</taxon>
        <taxon>Ecdysozoa</taxon>
        <taxon>Arthropoda</taxon>
        <taxon>Hexapoda</taxon>
        <taxon>Insecta</taxon>
        <taxon>Pterygota</taxon>
        <taxon>Neoptera</taxon>
        <taxon>Polyneoptera</taxon>
        <taxon>Dictyoptera</taxon>
        <taxon>Blattodea</taxon>
        <taxon>Blattoidea</taxon>
        <taxon>Blattidae</taxon>
        <taxon>Blattinae</taxon>
        <taxon>Periplaneta</taxon>
    </lineage>
</organism>
<sequence>MDENFALMHDNTSPHAVWCMMDYLKEAGISTLNWSTKPTEHMCDILTRRTQTRAFTTAAELWQELQEEWKEILQEDMWAFIRSNQEESQN</sequence>
<proteinExistence type="predicted"/>
<evidence type="ECO:0008006" key="3">
    <source>
        <dbReference type="Google" id="ProtNLM"/>
    </source>
</evidence>
<accession>A0ABQ8T517</accession>
<gene>
    <name evidence="1" type="ORF">ANN_10989</name>
</gene>
<dbReference type="Gene3D" id="3.30.420.10">
    <property type="entry name" value="Ribonuclease H-like superfamily/Ribonuclease H"/>
    <property type="match status" value="1"/>
</dbReference>
<evidence type="ECO:0000313" key="2">
    <source>
        <dbReference type="Proteomes" id="UP001148838"/>
    </source>
</evidence>
<reference evidence="1 2" key="1">
    <citation type="journal article" date="2022" name="Allergy">
        <title>Genome assembly and annotation of Periplaneta americana reveal a comprehensive cockroach allergen profile.</title>
        <authorList>
            <person name="Wang L."/>
            <person name="Xiong Q."/>
            <person name="Saelim N."/>
            <person name="Wang L."/>
            <person name="Nong W."/>
            <person name="Wan A.T."/>
            <person name="Shi M."/>
            <person name="Liu X."/>
            <person name="Cao Q."/>
            <person name="Hui J.H.L."/>
            <person name="Sookrung N."/>
            <person name="Leung T.F."/>
            <person name="Tungtrongchitr A."/>
            <person name="Tsui S.K.W."/>
        </authorList>
    </citation>
    <scope>NUCLEOTIDE SEQUENCE [LARGE SCALE GENOMIC DNA]</scope>
    <source>
        <strain evidence="1">PWHHKU_190912</strain>
    </source>
</reference>
<dbReference type="EMBL" id="JAJSOF020000015">
    <property type="protein sequence ID" value="KAJ4441139.1"/>
    <property type="molecule type" value="Genomic_DNA"/>
</dbReference>
<protein>
    <recommendedName>
        <fullName evidence="3">Tc1-like transposase DDE domain-containing protein</fullName>
    </recommendedName>
</protein>
<comment type="caution">
    <text evidence="1">The sequence shown here is derived from an EMBL/GenBank/DDBJ whole genome shotgun (WGS) entry which is preliminary data.</text>
</comment>
<evidence type="ECO:0000313" key="1">
    <source>
        <dbReference type="EMBL" id="KAJ4441139.1"/>
    </source>
</evidence>
<name>A0ABQ8T517_PERAM</name>
<keyword evidence="2" id="KW-1185">Reference proteome</keyword>
<dbReference type="InterPro" id="IPR036397">
    <property type="entry name" value="RNaseH_sf"/>
</dbReference>